<dbReference type="InterPro" id="IPR014016">
    <property type="entry name" value="UvrD-like_ATP-bd"/>
</dbReference>
<evidence type="ECO:0000256" key="4">
    <source>
        <dbReference type="ARBA" id="ARBA00022840"/>
    </source>
</evidence>
<gene>
    <name evidence="9" type="ORF">F0P94_07250</name>
</gene>
<protein>
    <recommendedName>
        <fullName evidence="6">DNA 3'-5' helicase II</fullName>
    </recommendedName>
</protein>
<keyword evidence="5" id="KW-0238">DNA-binding</keyword>
<feature type="domain" description="UvrD-like helicase ATP-binding" evidence="8">
    <location>
        <begin position="25"/>
        <end position="344"/>
    </location>
</feature>
<reference evidence="9 10" key="1">
    <citation type="submission" date="2019-09" db="EMBL/GenBank/DDBJ databases">
        <title>Genome sequence of Adhaeribacter sp. M2.</title>
        <authorList>
            <person name="Srinivasan S."/>
        </authorList>
    </citation>
    <scope>NUCLEOTIDE SEQUENCE [LARGE SCALE GENOMIC DNA]</scope>
    <source>
        <strain evidence="9 10">M2</strain>
    </source>
</reference>
<dbReference type="GO" id="GO:0003677">
    <property type="term" value="F:DNA binding"/>
    <property type="evidence" value="ECO:0007669"/>
    <property type="project" value="UniProtKB-KW"/>
</dbReference>
<dbReference type="InterPro" id="IPR013986">
    <property type="entry name" value="DExx_box_DNA_helicase_dom_sf"/>
</dbReference>
<dbReference type="InterPro" id="IPR000212">
    <property type="entry name" value="DNA_helicase_UvrD/REP"/>
</dbReference>
<evidence type="ECO:0000256" key="2">
    <source>
        <dbReference type="ARBA" id="ARBA00022801"/>
    </source>
</evidence>
<evidence type="ECO:0000256" key="1">
    <source>
        <dbReference type="ARBA" id="ARBA00022741"/>
    </source>
</evidence>
<dbReference type="PROSITE" id="PS51198">
    <property type="entry name" value="UVRD_HELICASE_ATP_BIND"/>
    <property type="match status" value="1"/>
</dbReference>
<evidence type="ECO:0000313" key="9">
    <source>
        <dbReference type="EMBL" id="KAA9340137.1"/>
    </source>
</evidence>
<dbReference type="GO" id="GO:0043138">
    <property type="term" value="F:3'-5' DNA helicase activity"/>
    <property type="evidence" value="ECO:0007669"/>
    <property type="project" value="TreeGrafter"/>
</dbReference>
<evidence type="ECO:0000256" key="5">
    <source>
        <dbReference type="ARBA" id="ARBA00023125"/>
    </source>
</evidence>
<comment type="caution">
    <text evidence="9">The sequence shown here is derived from an EMBL/GenBank/DDBJ whole genome shotgun (WGS) entry which is preliminary data.</text>
</comment>
<accession>A0A5N1J257</accession>
<dbReference type="Gene3D" id="3.40.50.300">
    <property type="entry name" value="P-loop containing nucleotide triphosphate hydrolases"/>
    <property type="match status" value="1"/>
</dbReference>
<evidence type="ECO:0000256" key="3">
    <source>
        <dbReference type="ARBA" id="ARBA00022806"/>
    </source>
</evidence>
<dbReference type="Gene3D" id="1.10.10.160">
    <property type="match status" value="1"/>
</dbReference>
<evidence type="ECO:0000256" key="7">
    <source>
        <dbReference type="PROSITE-ProRule" id="PRU00560"/>
    </source>
</evidence>
<proteinExistence type="predicted"/>
<keyword evidence="2 7" id="KW-0378">Hydrolase</keyword>
<keyword evidence="3 7" id="KW-0347">Helicase</keyword>
<dbReference type="SUPFAM" id="SSF52540">
    <property type="entry name" value="P-loop containing nucleoside triphosphate hydrolases"/>
    <property type="match status" value="1"/>
</dbReference>
<dbReference type="Pfam" id="PF00580">
    <property type="entry name" value="UvrD-helicase"/>
    <property type="match status" value="1"/>
</dbReference>
<evidence type="ECO:0000259" key="8">
    <source>
        <dbReference type="PROSITE" id="PS51198"/>
    </source>
</evidence>
<keyword evidence="10" id="KW-1185">Reference proteome</keyword>
<evidence type="ECO:0000256" key="6">
    <source>
        <dbReference type="ARBA" id="ARBA00034923"/>
    </source>
</evidence>
<dbReference type="PANTHER" id="PTHR11070:SF2">
    <property type="entry name" value="ATP-DEPENDENT DNA HELICASE SRS2"/>
    <property type="match status" value="1"/>
</dbReference>
<name>A0A5N1J257_9BACT</name>
<keyword evidence="4 7" id="KW-0067">ATP-binding</keyword>
<dbReference type="PANTHER" id="PTHR11070">
    <property type="entry name" value="UVRD / RECB / PCRA DNA HELICASE FAMILY MEMBER"/>
    <property type="match status" value="1"/>
</dbReference>
<evidence type="ECO:0000313" key="10">
    <source>
        <dbReference type="Proteomes" id="UP000326570"/>
    </source>
</evidence>
<keyword evidence="1 7" id="KW-0547">Nucleotide-binding</keyword>
<dbReference type="AlphaFoldDB" id="A0A5N1J257"/>
<feature type="binding site" evidence="7">
    <location>
        <begin position="46"/>
        <end position="53"/>
    </location>
    <ligand>
        <name>ATP</name>
        <dbReference type="ChEBI" id="CHEBI:30616"/>
    </ligand>
</feature>
<dbReference type="GO" id="GO:0000725">
    <property type="term" value="P:recombinational repair"/>
    <property type="evidence" value="ECO:0007669"/>
    <property type="project" value="TreeGrafter"/>
</dbReference>
<organism evidence="9 10">
    <name type="scientific">Adhaeribacter soli</name>
    <dbReference type="NCBI Taxonomy" id="2607655"/>
    <lineage>
        <taxon>Bacteria</taxon>
        <taxon>Pseudomonadati</taxon>
        <taxon>Bacteroidota</taxon>
        <taxon>Cytophagia</taxon>
        <taxon>Cytophagales</taxon>
        <taxon>Hymenobacteraceae</taxon>
        <taxon>Adhaeribacter</taxon>
    </lineage>
</organism>
<dbReference type="InterPro" id="IPR027417">
    <property type="entry name" value="P-loop_NTPase"/>
</dbReference>
<dbReference type="GO" id="GO:0016787">
    <property type="term" value="F:hydrolase activity"/>
    <property type="evidence" value="ECO:0007669"/>
    <property type="project" value="UniProtKB-UniRule"/>
</dbReference>
<dbReference type="GO" id="GO:0005524">
    <property type="term" value="F:ATP binding"/>
    <property type="evidence" value="ECO:0007669"/>
    <property type="project" value="UniProtKB-UniRule"/>
</dbReference>
<dbReference type="Proteomes" id="UP000326570">
    <property type="component" value="Unassembled WGS sequence"/>
</dbReference>
<dbReference type="EMBL" id="VTWT01000003">
    <property type="protein sequence ID" value="KAA9340137.1"/>
    <property type="molecule type" value="Genomic_DNA"/>
</dbReference>
<sequence>MPLNMQLEVTDLDIESAEQILFGRINVFDAERRIFLKNLDTCDLQAVPGSGKTTVLLAKLLILEKRLPLDSGRGILVLSHTNTAVNEIKKKIGKHCPKLFSYPSFVGTIQSFVDKFLAIPCYANLYKKRPLRIDNEIYMETIEREFNFKIKDFSVQEHKNAKWFINAKGLLGGYRIQFNNPNFELVKYINGKNVEIEKPKKNSKAWVDFSEAEKSRIKQWLISLKKKVFNKGILHYDDAYFFANVYLSRNPQILSFLKRRFNYLFIDEMQDMEKHQFELLETIFYDPSNTTVFQRIGDINQSIFTDGSSTSSSSWTDREAKLTLSGSHRLNPGVAKVVQNFGAESFIEINGLHTSNEVKPHIILFDQQSKGRVIEAFANLIKQHQANNEIPLVLDHPIKVIGWNGKLPEPDKLRIKDYFEPYDKEEQKPKIDYPNLLSYLKYFDKGTLTLDPIRKNILNAILRVIRLEDIKEDGRNFTKRRFLNYLALVSPSKAEEFSKSLYQWCINIIKGKVTEVHQGIIENVTVLICEIFSKEALGLQSMFFLNDTSTLETIDGPLIAKNNVFCYEDLKFEVTNIHSVKGETHTATLYLETCYHKHETEFCLDAILGNYTPFKKRQKQAAKMMYVGFSRPTHLLCFAASLDRLQNKVEELERVGWKVIHLNESTGNPTIAIEAEVLGATNEIE</sequence>